<dbReference type="PRINTS" id="PR00471">
    <property type="entry name" value="ACETATEKNASE"/>
</dbReference>
<evidence type="ECO:0000256" key="2">
    <source>
        <dbReference type="ARBA" id="ARBA00022741"/>
    </source>
</evidence>
<keyword evidence="3 5" id="KW-0418">Kinase</keyword>
<protein>
    <submittedName>
        <fullName evidence="5">Acetate kinase</fullName>
    </submittedName>
</protein>
<dbReference type="Gene3D" id="3.30.420.40">
    <property type="match status" value="1"/>
</dbReference>
<accession>A0A9W7SR19</accession>
<dbReference type="SUPFAM" id="SSF53067">
    <property type="entry name" value="Actin-like ATPase domain"/>
    <property type="match status" value="1"/>
</dbReference>
<keyword evidence="2" id="KW-0547">Nucleotide-binding</keyword>
<gene>
    <name evidence="5" type="ORF">Tdes44962_MAKER09837</name>
</gene>
<evidence type="ECO:0000313" key="6">
    <source>
        <dbReference type="Proteomes" id="UP001138500"/>
    </source>
</evidence>
<reference evidence="5 6" key="2">
    <citation type="journal article" date="2021" name="Curr. Genet.">
        <title>Genetic response to nitrogen starvation in the aggressive Eucalyptus foliar pathogen Teratosphaeria destructans.</title>
        <authorList>
            <person name="Havenga M."/>
            <person name="Wingfield B.D."/>
            <person name="Wingfield M.J."/>
            <person name="Dreyer L.L."/>
            <person name="Roets F."/>
            <person name="Aylward J."/>
        </authorList>
    </citation>
    <scope>NUCLEOTIDE SEQUENCE [LARGE SCALE GENOMIC DNA]</scope>
    <source>
        <strain evidence="5">CMW44962</strain>
    </source>
</reference>
<dbReference type="EMBL" id="RIBY02001914">
    <property type="protein sequence ID" value="KAH9827072.1"/>
    <property type="molecule type" value="Genomic_DNA"/>
</dbReference>
<dbReference type="Pfam" id="PF00871">
    <property type="entry name" value="Acetate_kinase"/>
    <property type="match status" value="1"/>
</dbReference>
<dbReference type="GO" id="GO:0006083">
    <property type="term" value="P:acetate metabolic process"/>
    <property type="evidence" value="ECO:0007669"/>
    <property type="project" value="TreeGrafter"/>
</dbReference>
<dbReference type="Proteomes" id="UP001138500">
    <property type="component" value="Unassembled WGS sequence"/>
</dbReference>
<comment type="caution">
    <text evidence="5">The sequence shown here is derived from an EMBL/GenBank/DDBJ whole genome shotgun (WGS) entry which is preliminary data.</text>
</comment>
<dbReference type="PANTHER" id="PTHR21060:SF15">
    <property type="entry name" value="ACETATE KINASE-RELATED"/>
    <property type="match status" value="1"/>
</dbReference>
<sequence>MHITQAEQILNKESGWRALTGTTDFGTISARAEEGDERCRLAFDILVDRVTEFVASYFVKLGGRVDGLVFAGGIGEKGVQLRRAVVEKVGCLGFELDEGRNAVVEDAVVAEVGAKGSRFRVLVCQTDEQMEMARECAQDAEKLRRPA</sequence>
<dbReference type="OrthoDB" id="67445at2759"/>
<dbReference type="GO" id="GO:0008776">
    <property type="term" value="F:acetate kinase activity"/>
    <property type="evidence" value="ECO:0007669"/>
    <property type="project" value="TreeGrafter"/>
</dbReference>
<keyword evidence="1" id="KW-0808">Transferase</keyword>
<evidence type="ECO:0000256" key="1">
    <source>
        <dbReference type="ARBA" id="ARBA00022679"/>
    </source>
</evidence>
<name>A0A9W7SR19_9PEZI</name>
<keyword evidence="6" id="KW-1185">Reference proteome</keyword>
<dbReference type="AlphaFoldDB" id="A0A9W7SR19"/>
<evidence type="ECO:0000256" key="4">
    <source>
        <dbReference type="ARBA" id="ARBA00022840"/>
    </source>
</evidence>
<dbReference type="GO" id="GO:0005524">
    <property type="term" value="F:ATP binding"/>
    <property type="evidence" value="ECO:0007669"/>
    <property type="project" value="UniProtKB-KW"/>
</dbReference>
<organism evidence="5 6">
    <name type="scientific">Teratosphaeria destructans</name>
    <dbReference type="NCBI Taxonomy" id="418781"/>
    <lineage>
        <taxon>Eukaryota</taxon>
        <taxon>Fungi</taxon>
        <taxon>Dikarya</taxon>
        <taxon>Ascomycota</taxon>
        <taxon>Pezizomycotina</taxon>
        <taxon>Dothideomycetes</taxon>
        <taxon>Dothideomycetidae</taxon>
        <taxon>Mycosphaerellales</taxon>
        <taxon>Teratosphaeriaceae</taxon>
        <taxon>Teratosphaeria</taxon>
    </lineage>
</organism>
<dbReference type="InterPro" id="IPR000890">
    <property type="entry name" value="Aliphatic_acid_kin_short-chain"/>
</dbReference>
<dbReference type="InterPro" id="IPR043129">
    <property type="entry name" value="ATPase_NBD"/>
</dbReference>
<proteinExistence type="predicted"/>
<dbReference type="PANTHER" id="PTHR21060">
    <property type="entry name" value="ACETATE KINASE"/>
    <property type="match status" value="1"/>
</dbReference>
<evidence type="ECO:0000313" key="5">
    <source>
        <dbReference type="EMBL" id="KAH9827072.1"/>
    </source>
</evidence>
<keyword evidence="4" id="KW-0067">ATP-binding</keyword>
<evidence type="ECO:0000256" key="3">
    <source>
        <dbReference type="ARBA" id="ARBA00022777"/>
    </source>
</evidence>
<reference evidence="5 6" key="1">
    <citation type="journal article" date="2018" name="IMA Fungus">
        <title>IMA Genome-F 10: Nine draft genome sequences of Claviceps purpurea s.lat., including C. arundinis, C. humidiphila, and C. cf. spartinae, pseudomolecules for the pitch canker pathogen Fusarium circinatum, draft genome of Davidsoniella eucalypti, Grosmannia galeiformis, Quambalaria eucalypti, and Teratosphaeria destructans.</title>
        <authorList>
            <person name="Wingfield B.D."/>
            <person name="Liu M."/>
            <person name="Nguyen H.D."/>
            <person name="Lane F.A."/>
            <person name="Morgan S.W."/>
            <person name="De Vos L."/>
            <person name="Wilken P.M."/>
            <person name="Duong T.A."/>
            <person name="Aylward J."/>
            <person name="Coetzee M.P."/>
            <person name="Dadej K."/>
            <person name="De Beer Z.W."/>
            <person name="Findlay W."/>
            <person name="Havenga M."/>
            <person name="Kolarik M."/>
            <person name="Menzies J.G."/>
            <person name="Naidoo K."/>
            <person name="Pochopski O."/>
            <person name="Shoukouhi P."/>
            <person name="Santana Q.C."/>
            <person name="Seifert K.A."/>
            <person name="Soal N."/>
            <person name="Steenkamp E.T."/>
            <person name="Tatham C.T."/>
            <person name="van der Nest M.A."/>
            <person name="Wingfield M.J."/>
        </authorList>
    </citation>
    <scope>NUCLEOTIDE SEQUENCE [LARGE SCALE GENOMIC DNA]</scope>
    <source>
        <strain evidence="5">CMW44962</strain>
    </source>
</reference>